<gene>
    <name evidence="2" type="ORF">sscle_08g065590</name>
</gene>
<evidence type="ECO:0000313" key="3">
    <source>
        <dbReference type="Proteomes" id="UP000177798"/>
    </source>
</evidence>
<feature type="region of interest" description="Disordered" evidence="1">
    <location>
        <begin position="29"/>
        <end position="65"/>
    </location>
</feature>
<evidence type="ECO:0000256" key="1">
    <source>
        <dbReference type="SAM" id="MobiDB-lite"/>
    </source>
</evidence>
<dbReference type="EMBL" id="CP017821">
    <property type="protein sequence ID" value="APA11789.1"/>
    <property type="molecule type" value="Genomic_DNA"/>
</dbReference>
<dbReference type="OMA" id="ECFEADY"/>
<organism evidence="2 3">
    <name type="scientific">Sclerotinia sclerotiorum (strain ATCC 18683 / 1980 / Ss-1)</name>
    <name type="common">White mold</name>
    <name type="synonym">Whetzelinia sclerotiorum</name>
    <dbReference type="NCBI Taxonomy" id="665079"/>
    <lineage>
        <taxon>Eukaryota</taxon>
        <taxon>Fungi</taxon>
        <taxon>Dikarya</taxon>
        <taxon>Ascomycota</taxon>
        <taxon>Pezizomycotina</taxon>
        <taxon>Leotiomycetes</taxon>
        <taxon>Helotiales</taxon>
        <taxon>Sclerotiniaceae</taxon>
        <taxon>Sclerotinia</taxon>
    </lineage>
</organism>
<sequence>MAGTPIKIPGKYTRDSSKSAVLARKILKRPRGRPLKQQSSKLASHISQSLSSTARESKVRTMKNIKSRRNMSQLEKLPTELLEAIFFYCLNLNLPVCSPVIGGKLSGESVYSKTVITAFDKTWDGWYRQSILPISNFEMNRTDSGSLQSAILKRRWARLPVLIRSQDLWVRKYAQGRPFPTTIIQRLWSEPFGSDIRKSGIKDVDPKTVSAVRLFDNDFAKFCYIFRRAEQTPDFNMKIQHLSGSKIHDYVNMATGTEIPNTLLIGPWDEEAIKFLYWLVMGGARIDWLTSTSGEAAIIGYKRAVRESRIEVIYLLLLAGIENKLDGDIIQYVLENAEANRSFTTILMMMSPGRRLPSLLLDGMLLFKNSHEHENDFEKLILIEELFAWFG</sequence>
<accession>A0A1D9QA73</accession>
<protein>
    <submittedName>
        <fullName evidence="2">Uncharacterized protein</fullName>
    </submittedName>
</protein>
<evidence type="ECO:0000313" key="2">
    <source>
        <dbReference type="EMBL" id="APA11789.1"/>
    </source>
</evidence>
<dbReference type="VEuPathDB" id="FungiDB:sscle_08g065590"/>
<dbReference type="OrthoDB" id="10251508at2759"/>
<reference evidence="3" key="1">
    <citation type="journal article" date="2017" name="Genome Biol. Evol.">
        <title>The complete genome sequence of the phytopathogenic fungus Sclerotinia sclerotiorum reveals insights into the genome architecture of broad host range pathogens.</title>
        <authorList>
            <person name="Derbyshire M."/>
            <person name="Denton-Giles M."/>
            <person name="Hegedus D."/>
            <person name="Seifbarghy S."/>
            <person name="Rollins J."/>
            <person name="van Kan J."/>
            <person name="Seidl M.F."/>
            <person name="Faino L."/>
            <person name="Mbengue M."/>
            <person name="Navaud O."/>
            <person name="Raffaele S."/>
            <person name="Hammond-Kosack K."/>
            <person name="Heard S."/>
            <person name="Oliver R."/>
        </authorList>
    </citation>
    <scope>NUCLEOTIDE SEQUENCE [LARGE SCALE GENOMIC DNA]</scope>
    <source>
        <strain evidence="3">ATCC 18683 / 1980 / Ss-1</strain>
    </source>
</reference>
<dbReference type="AlphaFoldDB" id="A0A1D9QA73"/>
<name>A0A1D9QA73_SCLS1</name>
<feature type="compositionally biased region" description="Polar residues" evidence="1">
    <location>
        <begin position="36"/>
        <end position="54"/>
    </location>
</feature>
<proteinExistence type="predicted"/>
<dbReference type="Proteomes" id="UP000177798">
    <property type="component" value="Chromosome 8"/>
</dbReference>